<dbReference type="RefSeq" id="WP_380084227.1">
    <property type="nucleotide sequence ID" value="NZ_JBHSWD010000006.1"/>
</dbReference>
<comment type="caution">
    <text evidence="1">The sequence shown here is derived from an EMBL/GenBank/DDBJ whole genome shotgun (WGS) entry which is preliminary data.</text>
</comment>
<evidence type="ECO:0008006" key="4">
    <source>
        <dbReference type="Google" id="ProtNLM"/>
    </source>
</evidence>
<dbReference type="EMBL" id="JBHSWD010000006">
    <property type="protein sequence ID" value="MFC6593154.1"/>
    <property type="molecule type" value="Genomic_DNA"/>
</dbReference>
<dbReference type="Proteomes" id="UP001596297">
    <property type="component" value="Unassembled WGS sequence"/>
</dbReference>
<sequence>MYLRFALQVLDVDELTLILDRTNWRLGKKDVNILMLLAEWKGFSLPLMWRLLPHGGSWWLLPPYLLMAAFLRHCPQVRINGLQADREFIGQDWFTFLSEHGIAPSIRLGSDTKMDGLPVHVFAKKMQVGEVRVWHSPMVVYGVKLHVVALKVSKTEMLYLAYKGRAEFTEVRTALECAKTCTLR</sequence>
<dbReference type="EMBL" id="JBHSWD010000006">
    <property type="protein sequence ID" value="MFC6593228.1"/>
    <property type="molecule type" value="Genomic_DNA"/>
</dbReference>
<keyword evidence="3" id="KW-1185">Reference proteome</keyword>
<protein>
    <recommendedName>
        <fullName evidence="4">Transposase</fullName>
    </recommendedName>
</protein>
<organism evidence="1 3">
    <name type="scientific">Deinococcus lacus</name>
    <dbReference type="NCBI Taxonomy" id="392561"/>
    <lineage>
        <taxon>Bacteria</taxon>
        <taxon>Thermotogati</taxon>
        <taxon>Deinococcota</taxon>
        <taxon>Deinococci</taxon>
        <taxon>Deinococcales</taxon>
        <taxon>Deinococcaceae</taxon>
        <taxon>Deinococcus</taxon>
    </lineage>
</organism>
<evidence type="ECO:0000313" key="2">
    <source>
        <dbReference type="EMBL" id="MFC6593228.1"/>
    </source>
</evidence>
<evidence type="ECO:0000313" key="1">
    <source>
        <dbReference type="EMBL" id="MFC6593154.1"/>
    </source>
</evidence>
<reference evidence="3" key="2">
    <citation type="journal article" date="2019" name="Int. J. Syst. Evol. Microbiol.">
        <title>The Global Catalogue of Microorganisms (GCM) 10K type strain sequencing project: providing services to taxonomists for standard genome sequencing and annotation.</title>
        <authorList>
            <consortium name="The Broad Institute Genomics Platform"/>
            <consortium name="The Broad Institute Genome Sequencing Center for Infectious Disease"/>
            <person name="Wu L."/>
            <person name="Ma J."/>
        </authorList>
    </citation>
    <scope>NUCLEOTIDE SEQUENCE [LARGE SCALE GENOMIC DNA]</scope>
    <source>
        <strain evidence="3">CGMCC 1.15772</strain>
    </source>
</reference>
<name>A0ABW1YFN5_9DEIO</name>
<reference evidence="1" key="3">
    <citation type="submission" date="2024-09" db="EMBL/GenBank/DDBJ databases">
        <authorList>
            <person name="Sun Q."/>
            <person name="Mori K."/>
        </authorList>
    </citation>
    <scope>NUCLEOTIDE SEQUENCE</scope>
    <source>
        <strain evidence="1">NBRC 112440</strain>
    </source>
</reference>
<evidence type="ECO:0000313" key="3">
    <source>
        <dbReference type="Proteomes" id="UP001596297"/>
    </source>
</evidence>
<reference evidence="1" key="1">
    <citation type="journal article" date="2014" name="Int. J. Syst. Evol. Microbiol.">
        <title>Complete genome of a new Firmicutes species belonging to the dominant human colonic microbiota ('Ruminococcus bicirculans') reveals two chromosomes and a selective capacity to utilize plant glucans.</title>
        <authorList>
            <consortium name="NISC Comparative Sequencing Program"/>
            <person name="Wegmann U."/>
            <person name="Louis P."/>
            <person name="Goesmann A."/>
            <person name="Henrissat B."/>
            <person name="Duncan S.H."/>
            <person name="Flint H.J."/>
        </authorList>
    </citation>
    <scope>NUCLEOTIDE SEQUENCE</scope>
    <source>
        <strain evidence="1">NBRC 112440</strain>
    </source>
</reference>
<gene>
    <name evidence="1" type="ORF">ACFP81_14795</name>
    <name evidence="2" type="ORF">ACFP81_15205</name>
</gene>
<proteinExistence type="predicted"/>
<accession>A0ABW1YFN5</accession>